<dbReference type="EMBL" id="SJPG01000001">
    <property type="protein sequence ID" value="TWT61554.1"/>
    <property type="molecule type" value="Genomic_DNA"/>
</dbReference>
<dbReference type="RefSeq" id="WP_146503529.1">
    <property type="nucleotide sequence ID" value="NZ_SJPG01000001.1"/>
</dbReference>
<dbReference type="OrthoDB" id="284664at2"/>
<protein>
    <recommendedName>
        <fullName evidence="4">GGDEF domain-containing protein</fullName>
    </recommendedName>
</protein>
<feature type="transmembrane region" description="Helical" evidence="1">
    <location>
        <begin position="5"/>
        <end position="21"/>
    </location>
</feature>
<dbReference type="AlphaFoldDB" id="A0A5C5XFI5"/>
<keyword evidence="1" id="KW-0812">Transmembrane</keyword>
<reference evidence="2 3" key="1">
    <citation type="submission" date="2019-02" db="EMBL/GenBank/DDBJ databases">
        <title>Deep-cultivation of Planctomycetes and their phenomic and genomic characterization uncovers novel biology.</title>
        <authorList>
            <person name="Wiegand S."/>
            <person name="Jogler M."/>
            <person name="Boedeker C."/>
            <person name="Pinto D."/>
            <person name="Vollmers J."/>
            <person name="Rivas-Marin E."/>
            <person name="Kohn T."/>
            <person name="Peeters S.H."/>
            <person name="Heuer A."/>
            <person name="Rast P."/>
            <person name="Oberbeckmann S."/>
            <person name="Bunk B."/>
            <person name="Jeske O."/>
            <person name="Meyerdierks A."/>
            <person name="Storesund J.E."/>
            <person name="Kallscheuer N."/>
            <person name="Luecker S."/>
            <person name="Lage O.M."/>
            <person name="Pohl T."/>
            <person name="Merkel B.J."/>
            <person name="Hornburger P."/>
            <person name="Mueller R.-W."/>
            <person name="Bruemmer F."/>
            <person name="Labrenz M."/>
            <person name="Spormann A.M."/>
            <person name="Op Den Camp H."/>
            <person name="Overmann J."/>
            <person name="Amann R."/>
            <person name="Jetten M.S.M."/>
            <person name="Mascher T."/>
            <person name="Medema M.H."/>
            <person name="Devos D.P."/>
            <person name="Kaster A.-K."/>
            <person name="Ovreas L."/>
            <person name="Rohde M."/>
            <person name="Galperin M.Y."/>
            <person name="Jogler C."/>
        </authorList>
    </citation>
    <scope>NUCLEOTIDE SEQUENCE [LARGE SCALE GENOMIC DNA]</scope>
    <source>
        <strain evidence="2 3">Pan54</strain>
    </source>
</reference>
<proteinExistence type="predicted"/>
<evidence type="ECO:0000313" key="3">
    <source>
        <dbReference type="Proteomes" id="UP000316095"/>
    </source>
</evidence>
<feature type="transmembrane region" description="Helical" evidence="1">
    <location>
        <begin position="27"/>
        <end position="48"/>
    </location>
</feature>
<organism evidence="2 3">
    <name type="scientific">Rubinisphaera italica</name>
    <dbReference type="NCBI Taxonomy" id="2527969"/>
    <lineage>
        <taxon>Bacteria</taxon>
        <taxon>Pseudomonadati</taxon>
        <taxon>Planctomycetota</taxon>
        <taxon>Planctomycetia</taxon>
        <taxon>Planctomycetales</taxon>
        <taxon>Planctomycetaceae</taxon>
        <taxon>Rubinisphaera</taxon>
    </lineage>
</organism>
<accession>A0A5C5XFI5</accession>
<gene>
    <name evidence="2" type="ORF">Pan54_22900</name>
</gene>
<evidence type="ECO:0000256" key="1">
    <source>
        <dbReference type="SAM" id="Phobius"/>
    </source>
</evidence>
<evidence type="ECO:0000313" key="2">
    <source>
        <dbReference type="EMBL" id="TWT61554.1"/>
    </source>
</evidence>
<keyword evidence="1" id="KW-0472">Membrane</keyword>
<sequence length="296" mass="33174">MQAHRFWIISTICWLFILFNIERLFPTINIASFVYGLATLSGVCMLISKFARNSAFGLVSASFILALVIVKSILGYEIQLESLYLTLAEVAAVVLTMFLCRQIGQGIDEFALSTDQLLMTYSSNSVPGIKEAEPKLLEEIRRARRHERPLTFLALSAASPSQQPLEKMLRQLIQNIEEEYVTSCLSQFLSMETKSHDLIVRMDNKFLLLLPETNRSEAGQLSDRLKAASKSKLGIELTAQEYAFGVDELTLNGVLNRVSSFGVKGRKQSVNEKYNMETATDNSRPVDEGTLVEQNC</sequence>
<keyword evidence="1" id="KW-1133">Transmembrane helix</keyword>
<evidence type="ECO:0008006" key="4">
    <source>
        <dbReference type="Google" id="ProtNLM"/>
    </source>
</evidence>
<keyword evidence="3" id="KW-1185">Reference proteome</keyword>
<dbReference type="Proteomes" id="UP000316095">
    <property type="component" value="Unassembled WGS sequence"/>
</dbReference>
<name>A0A5C5XFI5_9PLAN</name>
<comment type="caution">
    <text evidence="2">The sequence shown here is derived from an EMBL/GenBank/DDBJ whole genome shotgun (WGS) entry which is preliminary data.</text>
</comment>
<feature type="transmembrane region" description="Helical" evidence="1">
    <location>
        <begin position="55"/>
        <end position="76"/>
    </location>
</feature>